<feature type="compositionally biased region" description="Basic and acidic residues" evidence="5">
    <location>
        <begin position="243"/>
        <end position="252"/>
    </location>
</feature>
<evidence type="ECO:0000256" key="1">
    <source>
        <dbReference type="ARBA" id="ARBA00023015"/>
    </source>
</evidence>
<dbReference type="PANTHER" id="PTHR30055">
    <property type="entry name" value="HTH-TYPE TRANSCRIPTIONAL REGULATOR RUTR"/>
    <property type="match status" value="1"/>
</dbReference>
<evidence type="ECO:0000256" key="2">
    <source>
        <dbReference type="ARBA" id="ARBA00023125"/>
    </source>
</evidence>
<dbReference type="InterPro" id="IPR050109">
    <property type="entry name" value="HTH-type_TetR-like_transc_reg"/>
</dbReference>
<dbReference type="InterPro" id="IPR009057">
    <property type="entry name" value="Homeodomain-like_sf"/>
</dbReference>
<gene>
    <name evidence="7" type="ORF">ACFPCV_23375</name>
</gene>
<dbReference type="SUPFAM" id="SSF46689">
    <property type="entry name" value="Homeodomain-like"/>
    <property type="match status" value="1"/>
</dbReference>
<evidence type="ECO:0000259" key="6">
    <source>
        <dbReference type="PROSITE" id="PS50977"/>
    </source>
</evidence>
<reference evidence="8" key="1">
    <citation type="journal article" date="2019" name="Int. J. Syst. Evol. Microbiol.">
        <title>The Global Catalogue of Microorganisms (GCM) 10K type strain sequencing project: providing services to taxonomists for standard genome sequencing and annotation.</title>
        <authorList>
            <consortium name="The Broad Institute Genomics Platform"/>
            <consortium name="The Broad Institute Genome Sequencing Center for Infectious Disease"/>
            <person name="Wu L."/>
            <person name="Ma J."/>
        </authorList>
    </citation>
    <scope>NUCLEOTIDE SEQUENCE [LARGE SCALE GENOMIC DNA]</scope>
    <source>
        <strain evidence="8">ZS-22-S1</strain>
    </source>
</reference>
<evidence type="ECO:0000313" key="7">
    <source>
        <dbReference type="EMBL" id="MFC4856458.1"/>
    </source>
</evidence>
<evidence type="ECO:0000256" key="3">
    <source>
        <dbReference type="ARBA" id="ARBA00023163"/>
    </source>
</evidence>
<keyword evidence="1" id="KW-0805">Transcription regulation</keyword>
<dbReference type="Pfam" id="PF21597">
    <property type="entry name" value="TetR_C_43"/>
    <property type="match status" value="1"/>
</dbReference>
<organism evidence="7 8">
    <name type="scientific">Actinophytocola glycyrrhizae</name>
    <dbReference type="NCBI Taxonomy" id="2044873"/>
    <lineage>
        <taxon>Bacteria</taxon>
        <taxon>Bacillati</taxon>
        <taxon>Actinomycetota</taxon>
        <taxon>Actinomycetes</taxon>
        <taxon>Pseudonocardiales</taxon>
        <taxon>Pseudonocardiaceae</taxon>
    </lineage>
</organism>
<feature type="region of interest" description="Disordered" evidence="5">
    <location>
        <begin position="215"/>
        <end position="252"/>
    </location>
</feature>
<evidence type="ECO:0000313" key="8">
    <source>
        <dbReference type="Proteomes" id="UP001595859"/>
    </source>
</evidence>
<evidence type="ECO:0000256" key="5">
    <source>
        <dbReference type="SAM" id="MobiDB-lite"/>
    </source>
</evidence>
<keyword evidence="8" id="KW-1185">Reference proteome</keyword>
<dbReference type="SUPFAM" id="SSF48498">
    <property type="entry name" value="Tetracyclin repressor-like, C-terminal domain"/>
    <property type="match status" value="1"/>
</dbReference>
<evidence type="ECO:0000256" key="4">
    <source>
        <dbReference type="PROSITE-ProRule" id="PRU00335"/>
    </source>
</evidence>
<accession>A0ABV9S6L3</accession>
<protein>
    <submittedName>
        <fullName evidence="7">TetR/AcrR family transcriptional regulator</fullName>
    </submittedName>
</protein>
<dbReference type="PROSITE" id="PS50977">
    <property type="entry name" value="HTH_TETR_2"/>
    <property type="match status" value="1"/>
</dbReference>
<dbReference type="InterPro" id="IPR036271">
    <property type="entry name" value="Tet_transcr_reg_TetR-rel_C_sf"/>
</dbReference>
<keyword evidence="3" id="KW-0804">Transcription</keyword>
<dbReference type="Proteomes" id="UP001595859">
    <property type="component" value="Unassembled WGS sequence"/>
</dbReference>
<feature type="DNA-binding region" description="H-T-H motif" evidence="4">
    <location>
        <begin position="37"/>
        <end position="56"/>
    </location>
</feature>
<dbReference type="InterPro" id="IPR001647">
    <property type="entry name" value="HTH_TetR"/>
</dbReference>
<sequence>MNDLPKPRRTRADAVRNREQILRAAVDLIVEQGAAIPLEMIARRAGVGIATLYRHFPDRTVLLRQVALDVLAQSVAAAKAALEEEPDAFTALARYLHDTIDLRSGVVLPMLAERVMADEELLAAREAAQDALAEVVRAAHDEGSLRPDVGSGDIGLLMIRMTPPLPVAIAAEDNHRLSHRHLELVLDGLVRFLAVDSLPGRALDIEELCAIPRDEDGNHLPVMEDGGSRCRQGGVRNGNGADSADRRTTNDS</sequence>
<dbReference type="Gene3D" id="1.10.357.10">
    <property type="entry name" value="Tetracycline Repressor, domain 2"/>
    <property type="match status" value="1"/>
</dbReference>
<proteinExistence type="predicted"/>
<dbReference type="Pfam" id="PF00440">
    <property type="entry name" value="TetR_N"/>
    <property type="match status" value="1"/>
</dbReference>
<feature type="domain" description="HTH tetR-type" evidence="6">
    <location>
        <begin position="15"/>
        <end position="74"/>
    </location>
</feature>
<dbReference type="EMBL" id="JBHSIS010000010">
    <property type="protein sequence ID" value="MFC4856458.1"/>
    <property type="molecule type" value="Genomic_DNA"/>
</dbReference>
<comment type="caution">
    <text evidence="7">The sequence shown here is derived from an EMBL/GenBank/DDBJ whole genome shotgun (WGS) entry which is preliminary data.</text>
</comment>
<dbReference type="InterPro" id="IPR049445">
    <property type="entry name" value="TetR_SbtR-like_C"/>
</dbReference>
<dbReference type="PANTHER" id="PTHR30055:SF234">
    <property type="entry name" value="HTH-TYPE TRANSCRIPTIONAL REGULATOR BETI"/>
    <property type="match status" value="1"/>
</dbReference>
<name>A0ABV9S6L3_9PSEU</name>
<dbReference type="RefSeq" id="WP_378058432.1">
    <property type="nucleotide sequence ID" value="NZ_JBHSIS010000010.1"/>
</dbReference>
<keyword evidence="2 4" id="KW-0238">DNA-binding</keyword>
<dbReference type="PRINTS" id="PR00455">
    <property type="entry name" value="HTHTETR"/>
</dbReference>